<feature type="transmembrane region" description="Helical" evidence="8">
    <location>
        <begin position="121"/>
        <end position="137"/>
    </location>
</feature>
<feature type="transmembrane region" description="Helical" evidence="8">
    <location>
        <begin position="149"/>
        <end position="171"/>
    </location>
</feature>
<dbReference type="InterPro" id="IPR004761">
    <property type="entry name" value="Spore_GerAB"/>
</dbReference>
<evidence type="ECO:0000256" key="1">
    <source>
        <dbReference type="ARBA" id="ARBA00004141"/>
    </source>
</evidence>
<keyword evidence="5 8" id="KW-0812">Transmembrane</keyword>
<feature type="transmembrane region" description="Helical" evidence="8">
    <location>
        <begin position="87"/>
        <end position="115"/>
    </location>
</feature>
<dbReference type="PANTHER" id="PTHR34975">
    <property type="entry name" value="SPORE GERMINATION PROTEIN A2"/>
    <property type="match status" value="1"/>
</dbReference>
<comment type="subcellular location">
    <subcellularLocation>
        <location evidence="1">Membrane</location>
        <topology evidence="1">Multi-pass membrane protein</topology>
    </subcellularLocation>
</comment>
<dbReference type="GO" id="GO:0009847">
    <property type="term" value="P:spore germination"/>
    <property type="evidence" value="ECO:0007669"/>
    <property type="project" value="InterPro"/>
</dbReference>
<organism evidence="9 10">
    <name type="scientific">Tumebacillus algifaecis</name>
    <dbReference type="NCBI Taxonomy" id="1214604"/>
    <lineage>
        <taxon>Bacteria</taxon>
        <taxon>Bacillati</taxon>
        <taxon>Bacillota</taxon>
        <taxon>Bacilli</taxon>
        <taxon>Bacillales</taxon>
        <taxon>Alicyclobacillaceae</taxon>
        <taxon>Tumebacillus</taxon>
    </lineage>
</organism>
<evidence type="ECO:0000256" key="3">
    <source>
        <dbReference type="ARBA" id="ARBA00022448"/>
    </source>
</evidence>
<evidence type="ECO:0000256" key="5">
    <source>
        <dbReference type="ARBA" id="ARBA00022692"/>
    </source>
</evidence>
<dbReference type="AlphaFoldDB" id="A0A223D396"/>
<accession>A0A223D396</accession>
<keyword evidence="7 8" id="KW-0472">Membrane</keyword>
<feature type="transmembrane region" description="Helical" evidence="8">
    <location>
        <begin position="308"/>
        <end position="328"/>
    </location>
</feature>
<keyword evidence="10" id="KW-1185">Reference proteome</keyword>
<protein>
    <submittedName>
        <fullName evidence="9">Spore gernimation protein</fullName>
    </submittedName>
</protein>
<feature type="transmembrane region" description="Helical" evidence="8">
    <location>
        <begin position="270"/>
        <end position="296"/>
    </location>
</feature>
<evidence type="ECO:0000313" key="9">
    <source>
        <dbReference type="EMBL" id="ASS76031.1"/>
    </source>
</evidence>
<evidence type="ECO:0000313" key="10">
    <source>
        <dbReference type="Proteomes" id="UP000214688"/>
    </source>
</evidence>
<feature type="transmembrane region" description="Helical" evidence="8">
    <location>
        <begin position="220"/>
        <end position="240"/>
    </location>
</feature>
<dbReference type="RefSeq" id="WP_094237267.1">
    <property type="nucleotide sequence ID" value="NZ_CP022657.1"/>
</dbReference>
<gene>
    <name evidence="9" type="ORF">CIG75_14370</name>
</gene>
<dbReference type="Proteomes" id="UP000214688">
    <property type="component" value="Chromosome"/>
</dbReference>
<keyword evidence="3" id="KW-0813">Transport</keyword>
<feature type="transmembrane region" description="Helical" evidence="8">
    <location>
        <begin position="12"/>
        <end position="30"/>
    </location>
</feature>
<feature type="transmembrane region" description="Helical" evidence="8">
    <location>
        <begin position="191"/>
        <end position="208"/>
    </location>
</feature>
<dbReference type="Gene3D" id="1.20.1740.10">
    <property type="entry name" value="Amino acid/polyamine transporter I"/>
    <property type="match status" value="1"/>
</dbReference>
<evidence type="ECO:0000256" key="4">
    <source>
        <dbReference type="ARBA" id="ARBA00022544"/>
    </source>
</evidence>
<feature type="transmembrane region" description="Helical" evidence="8">
    <location>
        <begin position="334"/>
        <end position="354"/>
    </location>
</feature>
<dbReference type="PANTHER" id="PTHR34975:SF2">
    <property type="entry name" value="SPORE GERMINATION PROTEIN A2"/>
    <property type="match status" value="1"/>
</dbReference>
<feature type="transmembrane region" description="Helical" evidence="8">
    <location>
        <begin position="42"/>
        <end position="64"/>
    </location>
</feature>
<sequence length="366" mass="42384">MNKYAMNDITLMQYIFLIQGAQVGTGILSLPRVLAEKSGTDGWVNLLIAWGINCLAGWVILLTLRKYPDFALPDLFNYLFGKWLGKLLLLPLIAYFAFFGWIIMINSMLFIKAWFLPKTPGYLILLLFAIPGYLVVRHGLRIQARYAEFIFYLMMWVPLIFLATLEHGHWVHLLPVLKEGWEPILFGLPKTVFAFAGHEVLLFVYPFLKKKQYAVHGMLIANTITMFLYLYVTIICFVFYSPDEITSLNQPVLSLLKSIEFRFVERVDMIFLAIYLIVVSRAWNAYIYCTVFSTCFLFKKQDHSSHTFVYFVLAIVCVYLVKPTWIQAEHWTTLLGNAGMGIMYALPVLLLVYTSGFEKYRRWKAG</sequence>
<dbReference type="GO" id="GO:0016020">
    <property type="term" value="C:membrane"/>
    <property type="evidence" value="ECO:0007669"/>
    <property type="project" value="UniProtKB-SubCell"/>
</dbReference>
<evidence type="ECO:0000256" key="7">
    <source>
        <dbReference type="ARBA" id="ARBA00023136"/>
    </source>
</evidence>
<name>A0A223D396_9BACL</name>
<proteinExistence type="inferred from homology"/>
<reference evidence="9 10" key="1">
    <citation type="journal article" date="2015" name="Int. J. Syst. Evol. Microbiol.">
        <title>Tumebacillus algifaecis sp. nov., isolated from decomposing algal scum.</title>
        <authorList>
            <person name="Wu Y.F."/>
            <person name="Zhang B."/>
            <person name="Xing P."/>
            <person name="Wu Q.L."/>
            <person name="Liu S.J."/>
        </authorList>
    </citation>
    <scope>NUCLEOTIDE SEQUENCE [LARGE SCALE GENOMIC DNA]</scope>
    <source>
        <strain evidence="9 10">THMBR28</strain>
    </source>
</reference>
<dbReference type="KEGG" id="tab:CIG75_14370"/>
<evidence type="ECO:0000256" key="2">
    <source>
        <dbReference type="ARBA" id="ARBA00007998"/>
    </source>
</evidence>
<evidence type="ECO:0000256" key="8">
    <source>
        <dbReference type="SAM" id="Phobius"/>
    </source>
</evidence>
<dbReference type="EMBL" id="CP022657">
    <property type="protein sequence ID" value="ASS76031.1"/>
    <property type="molecule type" value="Genomic_DNA"/>
</dbReference>
<keyword evidence="6 8" id="KW-1133">Transmembrane helix</keyword>
<dbReference type="Pfam" id="PF03845">
    <property type="entry name" value="Spore_permease"/>
    <property type="match status" value="1"/>
</dbReference>
<keyword evidence="4" id="KW-0309">Germination</keyword>
<dbReference type="NCBIfam" id="TIGR00912">
    <property type="entry name" value="2A0309"/>
    <property type="match status" value="1"/>
</dbReference>
<dbReference type="OrthoDB" id="2661055at2"/>
<comment type="similarity">
    <text evidence="2">Belongs to the amino acid-polyamine-organocation (APC) superfamily. Spore germination protein (SGP) (TC 2.A.3.9) family.</text>
</comment>
<evidence type="ECO:0000256" key="6">
    <source>
        <dbReference type="ARBA" id="ARBA00022989"/>
    </source>
</evidence>